<name>A0A1M5RI03_9CLOT</name>
<dbReference type="Proteomes" id="UP000184447">
    <property type="component" value="Unassembled WGS sequence"/>
</dbReference>
<dbReference type="Pfam" id="PF14104">
    <property type="entry name" value="DUF4277"/>
    <property type="match status" value="1"/>
</dbReference>
<reference evidence="2 3" key="1">
    <citation type="submission" date="2016-11" db="EMBL/GenBank/DDBJ databases">
        <authorList>
            <person name="Jaros S."/>
            <person name="Januszkiewicz K."/>
            <person name="Wedrychowicz H."/>
        </authorList>
    </citation>
    <scope>NUCLEOTIDE SEQUENCE [LARGE SCALE GENOMIC DNA]</scope>
    <source>
        <strain evidence="2 3">DSM 8605</strain>
    </source>
</reference>
<sequence>MMIVNICDNHHPLYLLNEYYKEKDLGGIFHYPISLSQINYDRFGKFLDAFYEAGPRKIFGSLSSQAFANYGIEVTNINYDTTSKVMWGTYETEELKEGVISIDFGQSKQKRQDKKQIKMVIGVANGVMVDVKKYRSLSKPLSESHKKILKYLSISEDVFCWNK</sequence>
<dbReference type="PANTHER" id="PTHR34614">
    <property type="match status" value="1"/>
</dbReference>
<proteinExistence type="predicted"/>
<organism evidence="2 3">
    <name type="scientific">Clostridium grantii DSM 8605</name>
    <dbReference type="NCBI Taxonomy" id="1121316"/>
    <lineage>
        <taxon>Bacteria</taxon>
        <taxon>Bacillati</taxon>
        <taxon>Bacillota</taxon>
        <taxon>Clostridia</taxon>
        <taxon>Eubacteriales</taxon>
        <taxon>Clostridiaceae</taxon>
        <taxon>Clostridium</taxon>
    </lineage>
</organism>
<evidence type="ECO:0000313" key="2">
    <source>
        <dbReference type="EMBL" id="SHH25780.1"/>
    </source>
</evidence>
<dbReference type="InterPro" id="IPR025457">
    <property type="entry name" value="DUF4277"/>
</dbReference>
<feature type="domain" description="DUF4277" evidence="1">
    <location>
        <begin position="1"/>
        <end position="63"/>
    </location>
</feature>
<dbReference type="STRING" id="1121316.SAMN02745207_00538"/>
<evidence type="ECO:0000313" key="3">
    <source>
        <dbReference type="Proteomes" id="UP000184447"/>
    </source>
</evidence>
<gene>
    <name evidence="2" type="ORF">SAMN02745207_00538</name>
</gene>
<dbReference type="PANTHER" id="PTHR34614:SF2">
    <property type="entry name" value="TRANSPOSASE IS4-LIKE DOMAIN-CONTAINING PROTEIN"/>
    <property type="match status" value="1"/>
</dbReference>
<keyword evidence="3" id="KW-1185">Reference proteome</keyword>
<dbReference type="EMBL" id="FQXM01000003">
    <property type="protein sequence ID" value="SHH25780.1"/>
    <property type="molecule type" value="Genomic_DNA"/>
</dbReference>
<protein>
    <recommendedName>
        <fullName evidence="1">DUF4277 domain-containing protein</fullName>
    </recommendedName>
</protein>
<accession>A0A1M5RI03</accession>
<evidence type="ECO:0000259" key="1">
    <source>
        <dbReference type="Pfam" id="PF14104"/>
    </source>
</evidence>
<dbReference type="AlphaFoldDB" id="A0A1M5RI03"/>